<feature type="domain" description="NADPH-dependent FMN reductase-like" evidence="3">
    <location>
        <begin position="1"/>
        <end position="130"/>
    </location>
</feature>
<dbReference type="InterPro" id="IPR051796">
    <property type="entry name" value="ISF_SsuE-like"/>
</dbReference>
<evidence type="ECO:0000313" key="4">
    <source>
        <dbReference type="EMBL" id="MSU00365.1"/>
    </source>
</evidence>
<dbReference type="Gene3D" id="3.40.50.360">
    <property type="match status" value="1"/>
</dbReference>
<dbReference type="PANTHER" id="PTHR43278">
    <property type="entry name" value="NAD(P)H-DEPENDENT FMN-CONTAINING OXIDOREDUCTASE YWQN-RELATED"/>
    <property type="match status" value="1"/>
</dbReference>
<name>A0A6N7XV54_9FIRM</name>
<proteinExistence type="predicted"/>
<evidence type="ECO:0000259" key="3">
    <source>
        <dbReference type="Pfam" id="PF03358"/>
    </source>
</evidence>
<dbReference type="SUPFAM" id="SSF52218">
    <property type="entry name" value="Flavoproteins"/>
    <property type="match status" value="1"/>
</dbReference>
<evidence type="ECO:0000313" key="5">
    <source>
        <dbReference type="Proteomes" id="UP000469523"/>
    </source>
</evidence>
<dbReference type="RefSeq" id="WP_154438791.1">
    <property type="nucleotide sequence ID" value="NZ_JAHLPJ010000001.1"/>
</dbReference>
<evidence type="ECO:0000256" key="1">
    <source>
        <dbReference type="ARBA" id="ARBA00022630"/>
    </source>
</evidence>
<sequence length="190" mass="21434">MKFCVLMGSPRQNGNTVELLKPFLEELKEYTVDVSYIPLAEKNILPCIGCYACQEVNGSYGCVQNDDVLEIMEEIISSDCIVLATPIYSWYCTAPMKALLDRHFGLNKFYRSAKGSLWEGKKLAIITTHGYDVEYGAGPFETGIKRLCEHSNLNYIGMYSVRDEDDIVSFQTRDAINGARAFARKLLVMK</sequence>
<comment type="caution">
    <text evidence="4">The sequence shown here is derived from an EMBL/GenBank/DDBJ whole genome shotgun (WGS) entry which is preliminary data.</text>
</comment>
<dbReference type="EMBL" id="VUNQ01000003">
    <property type="protein sequence ID" value="MSU00365.1"/>
    <property type="molecule type" value="Genomic_DNA"/>
</dbReference>
<dbReference type="Pfam" id="PF03358">
    <property type="entry name" value="FMN_red"/>
    <property type="match status" value="1"/>
</dbReference>
<keyword evidence="5" id="KW-1185">Reference proteome</keyword>
<dbReference type="PANTHER" id="PTHR43278:SF2">
    <property type="entry name" value="IRON-SULFUR FLAVOPROTEIN"/>
    <property type="match status" value="1"/>
</dbReference>
<evidence type="ECO:0000256" key="2">
    <source>
        <dbReference type="ARBA" id="ARBA00022643"/>
    </source>
</evidence>
<keyword evidence="2" id="KW-0288">FMN</keyword>
<accession>A0A6N7XV54</accession>
<keyword evidence="1" id="KW-0285">Flavoprotein</keyword>
<dbReference type="AlphaFoldDB" id="A0A6N7XV54"/>
<protein>
    <submittedName>
        <fullName evidence="4">Flavodoxin family protein</fullName>
    </submittedName>
</protein>
<gene>
    <name evidence="4" type="ORF">FYJ83_02655</name>
</gene>
<dbReference type="InterPro" id="IPR005025">
    <property type="entry name" value="FMN_Rdtase-like_dom"/>
</dbReference>
<organism evidence="4 5">
    <name type="scientific">Tissierella pigra</name>
    <dbReference type="NCBI Taxonomy" id="2607614"/>
    <lineage>
        <taxon>Bacteria</taxon>
        <taxon>Bacillati</taxon>
        <taxon>Bacillota</taxon>
        <taxon>Tissierellia</taxon>
        <taxon>Tissierellales</taxon>
        <taxon>Tissierellaceae</taxon>
        <taxon>Tissierella</taxon>
    </lineage>
</organism>
<dbReference type="GO" id="GO:0016491">
    <property type="term" value="F:oxidoreductase activity"/>
    <property type="evidence" value="ECO:0007669"/>
    <property type="project" value="InterPro"/>
</dbReference>
<dbReference type="InterPro" id="IPR029039">
    <property type="entry name" value="Flavoprotein-like_sf"/>
</dbReference>
<dbReference type="Proteomes" id="UP000469523">
    <property type="component" value="Unassembled WGS sequence"/>
</dbReference>
<reference evidence="4 5" key="1">
    <citation type="submission" date="2019-09" db="EMBL/GenBank/DDBJ databases">
        <title>In-depth cultivation of the pig gut microbiome towards novel bacterial diversity and tailored functional studies.</title>
        <authorList>
            <person name="Wylensek D."/>
            <person name="Hitch T.C.A."/>
            <person name="Clavel T."/>
        </authorList>
    </citation>
    <scope>NUCLEOTIDE SEQUENCE [LARGE SCALE GENOMIC DNA]</scope>
    <source>
        <strain evidence="4 5">WCA3-693-APC-4?</strain>
    </source>
</reference>